<dbReference type="Pfam" id="PF13469">
    <property type="entry name" value="Sulfotransfer_3"/>
    <property type="match status" value="1"/>
</dbReference>
<dbReference type="Proteomes" id="UP001596098">
    <property type="component" value="Unassembled WGS sequence"/>
</dbReference>
<proteinExistence type="predicted"/>
<evidence type="ECO:0000313" key="1">
    <source>
        <dbReference type="EMBL" id="MFC6152197.1"/>
    </source>
</evidence>
<dbReference type="Gene3D" id="3.40.50.300">
    <property type="entry name" value="P-loop containing nucleotide triphosphate hydrolases"/>
    <property type="match status" value="1"/>
</dbReference>
<evidence type="ECO:0000313" key="2">
    <source>
        <dbReference type="Proteomes" id="UP001596098"/>
    </source>
</evidence>
<keyword evidence="2" id="KW-1185">Reference proteome</keyword>
<dbReference type="InterPro" id="IPR027417">
    <property type="entry name" value="P-loop_NTPase"/>
</dbReference>
<reference evidence="2" key="1">
    <citation type="journal article" date="2019" name="Int. J. Syst. Evol. Microbiol.">
        <title>The Global Catalogue of Microorganisms (GCM) 10K type strain sequencing project: providing services to taxonomists for standard genome sequencing and annotation.</title>
        <authorList>
            <consortium name="The Broad Institute Genomics Platform"/>
            <consortium name="The Broad Institute Genome Sequencing Center for Infectious Disease"/>
            <person name="Wu L."/>
            <person name="Ma J."/>
        </authorList>
    </citation>
    <scope>NUCLEOTIDE SEQUENCE [LARGE SCALE GENOMIC DNA]</scope>
    <source>
        <strain evidence="2">DFY28</strain>
    </source>
</reference>
<protein>
    <submittedName>
        <fullName evidence="1">Sulfotransferase</fullName>
    </submittedName>
</protein>
<organism evidence="1 2">
    <name type="scientific">Nocardioides yefusunii</name>
    <dbReference type="NCBI Taxonomy" id="2500546"/>
    <lineage>
        <taxon>Bacteria</taxon>
        <taxon>Bacillati</taxon>
        <taxon>Actinomycetota</taxon>
        <taxon>Actinomycetes</taxon>
        <taxon>Propionibacteriales</taxon>
        <taxon>Nocardioidaceae</taxon>
        <taxon>Nocardioides</taxon>
    </lineage>
</organism>
<accession>A0ABW1QRU7</accession>
<sequence length="267" mass="30575">MPERSAARTALVRFLPVPVRVTLRRSLDGARRRVSASALGEARRRARHDDLQYVFVLTYGRSGSTLMMGILNSIPGWCLHGENRHALRGLYDYHRTLVIEQDRVPLHEAQQVTHPWFGIDRYDRAASFAAARRLVLDSMLRPAKDVRVTGFKEIRWYDADVADYVAWVREVFPGARFVVNTRNLGDVARSGWWRDDPDAAATLADIETRMLALADSLGDAAYRVHYDDYKGNPEALRGLFEWLGEEFDAERLEQVMSTDHSVMNRTR</sequence>
<comment type="caution">
    <text evidence="1">The sequence shown here is derived from an EMBL/GenBank/DDBJ whole genome shotgun (WGS) entry which is preliminary data.</text>
</comment>
<dbReference type="RefSeq" id="WP_128220295.1">
    <property type="nucleotide sequence ID" value="NZ_CP034929.1"/>
</dbReference>
<gene>
    <name evidence="1" type="ORF">ACFPWU_00750</name>
</gene>
<dbReference type="SUPFAM" id="SSF52540">
    <property type="entry name" value="P-loop containing nucleoside triphosphate hydrolases"/>
    <property type="match status" value="1"/>
</dbReference>
<dbReference type="EMBL" id="JBHSQI010000001">
    <property type="protein sequence ID" value="MFC6152197.1"/>
    <property type="molecule type" value="Genomic_DNA"/>
</dbReference>
<name>A0ABW1QRU7_9ACTN</name>